<feature type="chain" id="PRO_5046204912" description="Lipocalin-like domain-containing protein" evidence="1">
    <location>
        <begin position="20"/>
        <end position="132"/>
    </location>
</feature>
<feature type="signal peptide" evidence="1">
    <location>
        <begin position="1"/>
        <end position="19"/>
    </location>
</feature>
<dbReference type="Proteomes" id="UP001597319">
    <property type="component" value="Unassembled WGS sequence"/>
</dbReference>
<evidence type="ECO:0008006" key="4">
    <source>
        <dbReference type="Google" id="ProtNLM"/>
    </source>
</evidence>
<name>A0ABW5LB31_9FLAO</name>
<comment type="caution">
    <text evidence="2">The sequence shown here is derived from an EMBL/GenBank/DDBJ whole genome shotgun (WGS) entry which is preliminary data.</text>
</comment>
<sequence>MKRLYILLLSLLIISCSNDDDSTNNSLVDLQGEWNLVNIIGGFEGIDQDFERGTIIWDFNETDGTITVTNNSTITDVYNGLPSGTYDYSVMDSGGSDELIVNDINLGTFTVTSINLTIIPQFRDGFEIRFDR</sequence>
<evidence type="ECO:0000256" key="1">
    <source>
        <dbReference type="SAM" id="SignalP"/>
    </source>
</evidence>
<dbReference type="PROSITE" id="PS51257">
    <property type="entry name" value="PROKAR_LIPOPROTEIN"/>
    <property type="match status" value="1"/>
</dbReference>
<gene>
    <name evidence="2" type="ORF">ACFSR1_05515</name>
</gene>
<proteinExistence type="predicted"/>
<evidence type="ECO:0000313" key="3">
    <source>
        <dbReference type="Proteomes" id="UP001597319"/>
    </source>
</evidence>
<evidence type="ECO:0000313" key="2">
    <source>
        <dbReference type="EMBL" id="MFD2562118.1"/>
    </source>
</evidence>
<accession>A0ABW5LB31</accession>
<dbReference type="RefSeq" id="WP_378290429.1">
    <property type="nucleotide sequence ID" value="NZ_JBHULE010000008.1"/>
</dbReference>
<keyword evidence="3" id="KW-1185">Reference proteome</keyword>
<protein>
    <recommendedName>
        <fullName evidence="4">Lipocalin-like domain-containing protein</fullName>
    </recommendedName>
</protein>
<reference evidence="3" key="1">
    <citation type="journal article" date="2019" name="Int. J. Syst. Evol. Microbiol.">
        <title>The Global Catalogue of Microorganisms (GCM) 10K type strain sequencing project: providing services to taxonomists for standard genome sequencing and annotation.</title>
        <authorList>
            <consortium name="The Broad Institute Genomics Platform"/>
            <consortium name="The Broad Institute Genome Sequencing Center for Infectious Disease"/>
            <person name="Wu L."/>
            <person name="Ma J."/>
        </authorList>
    </citation>
    <scope>NUCLEOTIDE SEQUENCE [LARGE SCALE GENOMIC DNA]</scope>
    <source>
        <strain evidence="3">KCTC 52274</strain>
    </source>
</reference>
<organism evidence="2 3">
    <name type="scientific">Aquimarina rubra</name>
    <dbReference type="NCBI Taxonomy" id="1920033"/>
    <lineage>
        <taxon>Bacteria</taxon>
        <taxon>Pseudomonadati</taxon>
        <taxon>Bacteroidota</taxon>
        <taxon>Flavobacteriia</taxon>
        <taxon>Flavobacteriales</taxon>
        <taxon>Flavobacteriaceae</taxon>
        <taxon>Aquimarina</taxon>
    </lineage>
</organism>
<dbReference type="EMBL" id="JBHULE010000008">
    <property type="protein sequence ID" value="MFD2562118.1"/>
    <property type="molecule type" value="Genomic_DNA"/>
</dbReference>
<keyword evidence="1" id="KW-0732">Signal</keyword>